<evidence type="ECO:0000256" key="1">
    <source>
        <dbReference type="RuleBase" id="RU004003"/>
    </source>
</evidence>
<feature type="domain" description="Type II/III secretion system secretin-like" evidence="4">
    <location>
        <begin position="334"/>
        <end position="506"/>
    </location>
</feature>
<dbReference type="InterPro" id="IPR050810">
    <property type="entry name" value="Bact_Secretion_Sys_Channel"/>
</dbReference>
<comment type="similarity">
    <text evidence="1">Belongs to the bacterial secretin family.</text>
</comment>
<feature type="signal peptide" evidence="3">
    <location>
        <begin position="1"/>
        <end position="24"/>
    </location>
</feature>
<dbReference type="KEGG" id="ddu:GF1_08500"/>
<keyword evidence="3" id="KW-0732">Signal</keyword>
<evidence type="ECO:0000313" key="5">
    <source>
        <dbReference type="EMBL" id="BCO08474.1"/>
    </source>
</evidence>
<organism evidence="5 6">
    <name type="scientific">Desulfolithobacter dissulfuricans</name>
    <dbReference type="NCBI Taxonomy" id="2795293"/>
    <lineage>
        <taxon>Bacteria</taxon>
        <taxon>Pseudomonadati</taxon>
        <taxon>Thermodesulfobacteriota</taxon>
        <taxon>Desulfobulbia</taxon>
        <taxon>Desulfobulbales</taxon>
        <taxon>Desulfobulbaceae</taxon>
        <taxon>Desulfolithobacter</taxon>
    </lineage>
</organism>
<gene>
    <name evidence="5" type="ORF">GF1_08500</name>
</gene>
<dbReference type="AlphaFoldDB" id="A0A915TZ61"/>
<dbReference type="NCBIfam" id="TIGR02519">
    <property type="entry name" value="pilus_MshL"/>
    <property type="match status" value="1"/>
</dbReference>
<dbReference type="InterPro" id="IPR001775">
    <property type="entry name" value="GspD/PilQ"/>
</dbReference>
<reference evidence="5" key="1">
    <citation type="submission" date="2020-12" db="EMBL/GenBank/DDBJ databases">
        <title>Desulfobium dissulfuricans gen. nov., sp. nov., a novel mesophilic, sulfate-reducing bacterium isolated from a deep-sea hydrothermal vent.</title>
        <authorList>
            <person name="Hashimoto Y."/>
            <person name="Tame A."/>
            <person name="Sawayama S."/>
            <person name="Miyazaki J."/>
            <person name="Takai K."/>
            <person name="Nakagawa S."/>
        </authorList>
    </citation>
    <scope>NUCLEOTIDE SEQUENCE</scope>
    <source>
        <strain evidence="5">GF1</strain>
    </source>
</reference>
<dbReference type="PRINTS" id="PR00811">
    <property type="entry name" value="BCTERIALGSPD"/>
</dbReference>
<keyword evidence="6" id="KW-1185">Reference proteome</keyword>
<dbReference type="Gene3D" id="3.55.50.30">
    <property type="match status" value="1"/>
</dbReference>
<sequence length="509" mass="55980">MYSNKTLLTWLLMASLFLSGCAHTTSPARDKMPQWGESTLVPPETQVSRPPTPPADKEPPKPRFKNLSPLDLQKVSISFYQEDYRAVLQVLARAAGFNLVIDDEAEQILGSGRALTADFSERPVRTVLDHVCRALDVTWTEENGTIYVRGLQRLILDLDFLSSVQESRFNVGGDVLGGGSSGSSDTDMLTPLKGNFELSGGQAGESRDIYGEIQSFVAEHVGSGGTYSLNRATGTLMVIARPHIVQEINSYMETIKEKYRRQVLIEAKILEVNLNSSHELGIDWKKFEATISQNALRTTGTTLNVISEALNENSVWYGLQLSDQYYNVSTILHALEEYGSVNTLSNPRLKVLNGQSAMISVGQSVSYLRSFELETTGTDVGTTQSPTVEIGSLFDGVLLGVTPEIEESGNVSLHLVPIKSEIISLAEKEYQGGNRYAFPVVNLREASTVVRARSGELVILGGLIQDKKQDDDSGLPGFQDIPLIGSMFKYSADRRQRVELVIILRLQVL</sequence>
<accession>A0A915TZ61</accession>
<feature type="region of interest" description="Disordered" evidence="2">
    <location>
        <begin position="26"/>
        <end position="65"/>
    </location>
</feature>
<name>A0A915TZ61_9BACT</name>
<evidence type="ECO:0000256" key="2">
    <source>
        <dbReference type="SAM" id="MobiDB-lite"/>
    </source>
</evidence>
<dbReference type="GO" id="GO:0009306">
    <property type="term" value="P:protein secretion"/>
    <property type="evidence" value="ECO:0007669"/>
    <property type="project" value="InterPro"/>
</dbReference>
<evidence type="ECO:0000256" key="3">
    <source>
        <dbReference type="SAM" id="SignalP"/>
    </source>
</evidence>
<dbReference type="Pfam" id="PF00263">
    <property type="entry name" value="Secretin"/>
    <property type="match status" value="1"/>
</dbReference>
<dbReference type="Proteomes" id="UP001063350">
    <property type="component" value="Chromosome"/>
</dbReference>
<dbReference type="RefSeq" id="WP_267928381.1">
    <property type="nucleotide sequence ID" value="NZ_AP024233.1"/>
</dbReference>
<proteinExistence type="inferred from homology"/>
<dbReference type="InterPro" id="IPR004846">
    <property type="entry name" value="T2SS/T3SS_dom"/>
</dbReference>
<dbReference type="InterPro" id="IPR013358">
    <property type="entry name" value="Pilus_biogenesis_MshL"/>
</dbReference>
<dbReference type="GO" id="GO:0015627">
    <property type="term" value="C:type II protein secretion system complex"/>
    <property type="evidence" value="ECO:0007669"/>
    <property type="project" value="TreeGrafter"/>
</dbReference>
<protein>
    <submittedName>
        <fullName evidence="5">Pilus (MSHA type) biogenesis protein MshL</fullName>
    </submittedName>
</protein>
<dbReference type="PANTHER" id="PTHR30332:SF17">
    <property type="entry name" value="TYPE IV PILIATION SYSTEM PROTEIN DR_0774-RELATED"/>
    <property type="match status" value="1"/>
</dbReference>
<dbReference type="EMBL" id="AP024233">
    <property type="protein sequence ID" value="BCO08474.1"/>
    <property type="molecule type" value="Genomic_DNA"/>
</dbReference>
<feature type="chain" id="PRO_5037595911" evidence="3">
    <location>
        <begin position="25"/>
        <end position="509"/>
    </location>
</feature>
<dbReference type="PANTHER" id="PTHR30332">
    <property type="entry name" value="PROBABLE GENERAL SECRETION PATHWAY PROTEIN D"/>
    <property type="match status" value="1"/>
</dbReference>
<evidence type="ECO:0000313" key="6">
    <source>
        <dbReference type="Proteomes" id="UP001063350"/>
    </source>
</evidence>
<evidence type="ECO:0000259" key="4">
    <source>
        <dbReference type="Pfam" id="PF00263"/>
    </source>
</evidence>